<dbReference type="AlphaFoldDB" id="A0A138ZZ67"/>
<dbReference type="SFLD" id="SFLDS00019">
    <property type="entry name" value="Glutathione_Transferase_(cytos"/>
    <property type="match status" value="1"/>
</dbReference>
<proteinExistence type="inferred from homology"/>
<feature type="domain" description="GST N-terminal" evidence="3">
    <location>
        <begin position="42"/>
        <end position="129"/>
    </location>
</feature>
<dbReference type="SUPFAM" id="SSF52833">
    <property type="entry name" value="Thioredoxin-like"/>
    <property type="match status" value="1"/>
</dbReference>
<dbReference type="PROSITE" id="PS50405">
    <property type="entry name" value="GST_CTER"/>
    <property type="match status" value="1"/>
</dbReference>
<protein>
    <submittedName>
        <fullName evidence="5">Glutathione S-transferase</fullName>
    </submittedName>
</protein>
<dbReference type="GO" id="GO:0016740">
    <property type="term" value="F:transferase activity"/>
    <property type="evidence" value="ECO:0007669"/>
    <property type="project" value="UniProtKB-KW"/>
</dbReference>
<evidence type="ECO:0000259" key="4">
    <source>
        <dbReference type="PROSITE" id="PS50405"/>
    </source>
</evidence>
<name>A0A138ZZ67_GONPJ</name>
<reference evidence="5 6" key="1">
    <citation type="journal article" date="2015" name="Genome Biol. Evol.">
        <title>Phylogenomic analyses indicate that early fungi evolved digesting cell walls of algal ancestors of land plants.</title>
        <authorList>
            <person name="Chang Y."/>
            <person name="Wang S."/>
            <person name="Sekimoto S."/>
            <person name="Aerts A.L."/>
            <person name="Choi C."/>
            <person name="Clum A."/>
            <person name="LaButti K.M."/>
            <person name="Lindquist E.A."/>
            <person name="Yee Ngan C."/>
            <person name="Ohm R.A."/>
            <person name="Salamov A.A."/>
            <person name="Grigoriev I.V."/>
            <person name="Spatafora J.W."/>
            <person name="Berbee M.L."/>
        </authorList>
    </citation>
    <scope>NUCLEOTIDE SEQUENCE [LARGE SCALE GENOMIC DNA]</scope>
    <source>
        <strain evidence="5 6">JEL478</strain>
    </source>
</reference>
<dbReference type="InterPro" id="IPR036282">
    <property type="entry name" value="Glutathione-S-Trfase_C_sf"/>
</dbReference>
<dbReference type="PROSITE" id="PS50404">
    <property type="entry name" value="GST_NTER"/>
    <property type="match status" value="1"/>
</dbReference>
<dbReference type="OMA" id="GHSGAEY"/>
<feature type="domain" description="GST C-terminal" evidence="4">
    <location>
        <begin position="132"/>
        <end position="277"/>
    </location>
</feature>
<dbReference type="Gene3D" id="3.40.30.10">
    <property type="entry name" value="Glutaredoxin"/>
    <property type="match status" value="1"/>
</dbReference>
<evidence type="ECO:0000313" key="6">
    <source>
        <dbReference type="Proteomes" id="UP000070544"/>
    </source>
</evidence>
<dbReference type="SFLD" id="SFLDG01151">
    <property type="entry name" value="Main.2:_Nu-like"/>
    <property type="match status" value="1"/>
</dbReference>
<dbReference type="Pfam" id="PF02798">
    <property type="entry name" value="GST_N"/>
    <property type="match status" value="1"/>
</dbReference>
<dbReference type="EMBL" id="KQ965850">
    <property type="protein sequence ID" value="KXS09781.1"/>
    <property type="molecule type" value="Genomic_DNA"/>
</dbReference>
<dbReference type="OrthoDB" id="422574at2759"/>
<dbReference type="InterPro" id="IPR004045">
    <property type="entry name" value="Glutathione_S-Trfase_N"/>
</dbReference>
<evidence type="ECO:0000256" key="1">
    <source>
        <dbReference type="ARBA" id="ARBA00007409"/>
    </source>
</evidence>
<dbReference type="PANTHER" id="PTHR44051">
    <property type="entry name" value="GLUTATHIONE S-TRANSFERASE-RELATED"/>
    <property type="match status" value="1"/>
</dbReference>
<dbReference type="InterPro" id="IPR010987">
    <property type="entry name" value="Glutathione-S-Trfase_C-like"/>
</dbReference>
<accession>A0A138ZZ67</accession>
<keyword evidence="6" id="KW-1185">Reference proteome</keyword>
<dbReference type="InterPro" id="IPR040079">
    <property type="entry name" value="Glutathione_S-Trfase"/>
</dbReference>
<dbReference type="Proteomes" id="UP000070544">
    <property type="component" value="Unassembled WGS sequence"/>
</dbReference>
<evidence type="ECO:0000256" key="2">
    <source>
        <dbReference type="RuleBase" id="RU003494"/>
    </source>
</evidence>
<dbReference type="STRING" id="1344416.A0A138ZZ67"/>
<dbReference type="InterPro" id="IPR036249">
    <property type="entry name" value="Thioredoxin-like_sf"/>
</dbReference>
<dbReference type="PANTHER" id="PTHR44051:SF8">
    <property type="entry name" value="GLUTATHIONE S-TRANSFERASE GSTA"/>
    <property type="match status" value="1"/>
</dbReference>
<keyword evidence="5" id="KW-0808">Transferase</keyword>
<dbReference type="Gene3D" id="1.20.1050.10">
    <property type="match status" value="1"/>
</dbReference>
<dbReference type="SUPFAM" id="SSF47616">
    <property type="entry name" value="GST C-terminal domain-like"/>
    <property type="match status" value="1"/>
</dbReference>
<organism evidence="5 6">
    <name type="scientific">Gonapodya prolifera (strain JEL478)</name>
    <name type="common">Monoblepharis prolifera</name>
    <dbReference type="NCBI Taxonomy" id="1344416"/>
    <lineage>
        <taxon>Eukaryota</taxon>
        <taxon>Fungi</taxon>
        <taxon>Fungi incertae sedis</taxon>
        <taxon>Chytridiomycota</taxon>
        <taxon>Chytridiomycota incertae sedis</taxon>
        <taxon>Monoblepharidomycetes</taxon>
        <taxon>Monoblepharidales</taxon>
        <taxon>Gonapodyaceae</taxon>
        <taxon>Gonapodya</taxon>
    </lineage>
</organism>
<gene>
    <name evidence="5" type="ORF">M427DRAFT_160197</name>
</gene>
<dbReference type="CDD" id="cd03178">
    <property type="entry name" value="GST_C_Ure2p_like"/>
    <property type="match status" value="1"/>
</dbReference>
<dbReference type="CDD" id="cd03048">
    <property type="entry name" value="GST_N_Ure2p_like"/>
    <property type="match status" value="1"/>
</dbReference>
<dbReference type="InterPro" id="IPR004046">
    <property type="entry name" value="GST_C"/>
</dbReference>
<dbReference type="SFLD" id="SFLDG00358">
    <property type="entry name" value="Main_(cytGST)"/>
    <property type="match status" value="1"/>
</dbReference>
<dbReference type="Pfam" id="PF00043">
    <property type="entry name" value="GST_C"/>
    <property type="match status" value="1"/>
</dbReference>
<evidence type="ECO:0000313" key="5">
    <source>
        <dbReference type="EMBL" id="KXS09781.1"/>
    </source>
</evidence>
<comment type="similarity">
    <text evidence="1 2">Belongs to the GST superfamily.</text>
</comment>
<evidence type="ECO:0000259" key="3">
    <source>
        <dbReference type="PROSITE" id="PS50404"/>
    </source>
</evidence>
<sequence length="277" mass="30725">MPDWTPPQKIESLYAATDGNNFSAINAPTAGARVQKALPRGPAKYQLYSAPTPNGFKASIALEEFGVDYDAWTVNISKAEQFTSGFVGVNPNSKIPAMYDYDTPSGEPIRVFESGAIVVHLALKYGKFFPQDPAKRAEVLSWVFWQVGGQGPMTGNFGHFFVYAPGDKHEARNYGVARYGMEVQRLCDVLEKHLADGRPYLVGDEYTIADMMCMPWFLTLRGGYKHSTGTRAREFLGVDKYKHAMAWCDRIMARPPVKRGLQVCVGGVGKPWLKAKV</sequence>